<dbReference type="EMBL" id="CAXKWB010005401">
    <property type="protein sequence ID" value="CAL4078262.1"/>
    <property type="molecule type" value="Genomic_DNA"/>
</dbReference>
<dbReference type="Proteomes" id="UP001497623">
    <property type="component" value="Unassembled WGS sequence"/>
</dbReference>
<keyword evidence="2" id="KW-1185">Reference proteome</keyword>
<organism evidence="1 2">
    <name type="scientific">Meganyctiphanes norvegica</name>
    <name type="common">Northern krill</name>
    <name type="synonym">Thysanopoda norvegica</name>
    <dbReference type="NCBI Taxonomy" id="48144"/>
    <lineage>
        <taxon>Eukaryota</taxon>
        <taxon>Metazoa</taxon>
        <taxon>Ecdysozoa</taxon>
        <taxon>Arthropoda</taxon>
        <taxon>Crustacea</taxon>
        <taxon>Multicrustacea</taxon>
        <taxon>Malacostraca</taxon>
        <taxon>Eumalacostraca</taxon>
        <taxon>Eucarida</taxon>
        <taxon>Euphausiacea</taxon>
        <taxon>Euphausiidae</taxon>
        <taxon>Meganyctiphanes</taxon>
    </lineage>
</organism>
<protein>
    <submittedName>
        <fullName evidence="1">Uncharacterized protein</fullName>
    </submittedName>
</protein>
<name>A0AAV2QFB8_MEGNR</name>
<dbReference type="AlphaFoldDB" id="A0AAV2QFB8"/>
<evidence type="ECO:0000313" key="2">
    <source>
        <dbReference type="Proteomes" id="UP001497623"/>
    </source>
</evidence>
<feature type="non-terminal residue" evidence="1">
    <location>
        <position position="1"/>
    </location>
</feature>
<reference evidence="1 2" key="1">
    <citation type="submission" date="2024-05" db="EMBL/GenBank/DDBJ databases">
        <authorList>
            <person name="Wallberg A."/>
        </authorList>
    </citation>
    <scope>NUCLEOTIDE SEQUENCE [LARGE SCALE GENOMIC DNA]</scope>
</reference>
<feature type="non-terminal residue" evidence="1">
    <location>
        <position position="238"/>
    </location>
</feature>
<sequence length="238" mass="27476">FSVSLMEVWSPGWSCGEYESLHWDSHDCQKPPTSVAPEELPKVTGALLDALIGQPEPLLMLIRTNYRMKNLYKVDARQAESSAEQFTKVHFLSASQRYSEYDETDGEFDNMLAVEENSANHLESRLKFWRAITWQKDRTWNLIQNKSLDIAANRNRLLTGFNIEGTWGLGVDVSIVAWWCRCRRWTTCQAELIDNFVTQTQQGFSIPRSSIWPVLRLCWTCSIDWTTMGKKTNSKLIT</sequence>
<comment type="caution">
    <text evidence="1">The sequence shown here is derived from an EMBL/GenBank/DDBJ whole genome shotgun (WGS) entry which is preliminary data.</text>
</comment>
<proteinExistence type="predicted"/>
<evidence type="ECO:0000313" key="1">
    <source>
        <dbReference type="EMBL" id="CAL4078262.1"/>
    </source>
</evidence>
<accession>A0AAV2QFB8</accession>
<gene>
    <name evidence="1" type="ORF">MNOR_LOCUS10603</name>
</gene>